<reference evidence="5 7" key="1">
    <citation type="submission" date="2015-10" db="EMBL/GenBank/DDBJ databases">
        <title>Draft genome of Bosea thiooxidans.</title>
        <authorList>
            <person name="Wang X."/>
        </authorList>
    </citation>
    <scope>NUCLEOTIDE SEQUENCE [LARGE SCALE GENOMIC DNA]</scope>
    <source>
        <strain evidence="5 7">CGMCC 9174</strain>
    </source>
</reference>
<dbReference type="PANTHER" id="PTHR45024">
    <property type="entry name" value="DEHYDROGENASES, SHORT CHAIN"/>
    <property type="match status" value="1"/>
</dbReference>
<evidence type="ECO:0000313" key="5">
    <source>
        <dbReference type="EMBL" id="KQK27712.1"/>
    </source>
</evidence>
<dbReference type="Proteomes" id="UP000190130">
    <property type="component" value="Unassembled WGS sequence"/>
</dbReference>
<dbReference type="SUPFAM" id="SSF51735">
    <property type="entry name" value="NAD(P)-binding Rossmann-fold domains"/>
    <property type="match status" value="1"/>
</dbReference>
<dbReference type="Gene3D" id="3.40.50.720">
    <property type="entry name" value="NAD(P)-binding Rossmann-like Domain"/>
    <property type="match status" value="1"/>
</dbReference>
<dbReference type="STRING" id="53254.SAMN05660750_00677"/>
<dbReference type="PRINTS" id="PR00081">
    <property type="entry name" value="GDHRDH"/>
</dbReference>
<dbReference type="GO" id="GO:0016491">
    <property type="term" value="F:oxidoreductase activity"/>
    <property type="evidence" value="ECO:0007669"/>
    <property type="project" value="UniProtKB-KW"/>
</dbReference>
<evidence type="ECO:0000256" key="1">
    <source>
        <dbReference type="ARBA" id="ARBA00006484"/>
    </source>
</evidence>
<dbReference type="OrthoDB" id="9804774at2"/>
<evidence type="ECO:0000313" key="6">
    <source>
        <dbReference type="EMBL" id="SKB44099.1"/>
    </source>
</evidence>
<dbReference type="PROSITE" id="PS00061">
    <property type="entry name" value="ADH_SHORT"/>
    <property type="match status" value="1"/>
</dbReference>
<dbReference type="InterPro" id="IPR002347">
    <property type="entry name" value="SDR_fam"/>
</dbReference>
<dbReference type="RefSeq" id="WP_055730979.1">
    <property type="nucleotide sequence ID" value="NZ_FUYX01000002.1"/>
</dbReference>
<dbReference type="InterPro" id="IPR051687">
    <property type="entry name" value="Peroxisomal_Beta-Oxidation"/>
</dbReference>
<sequence length="299" mass="31257">MRLRDRVAIVTGAGRGLGRAHALALAAQGAAVIVNDRGGALDGSGNDARPADDVVAAIRALGGQAVASGHDVADWDQAAALVDFAVSSFGRLDILVNNAGILRDRTLANMSEAEWDAVIRVHLKGHAAPARHALAYWRDQHKRGEAVSASVVHTSSASAFAGNVGQANYASAKLAVVALSSTIALEGARYGVRSNVVSPSARTRISEATIEDAPADGGFDVMAPDNVSPLIAWLAEAACPANAQVFHLIGREVLLMDIAAVAQRVRAPGRWSPEALDIALRGRMTPPHDINIFLKEQLL</sequence>
<dbReference type="InterPro" id="IPR036291">
    <property type="entry name" value="NAD(P)-bd_dom_sf"/>
</dbReference>
<reference evidence="6 8" key="2">
    <citation type="submission" date="2017-02" db="EMBL/GenBank/DDBJ databases">
        <authorList>
            <person name="Peterson S.W."/>
        </authorList>
    </citation>
    <scope>NUCLEOTIDE SEQUENCE [LARGE SCALE GENOMIC DNA]</scope>
    <source>
        <strain evidence="6 8">DSM 9653</strain>
    </source>
</reference>
<evidence type="ECO:0000256" key="3">
    <source>
        <dbReference type="RuleBase" id="RU000363"/>
    </source>
</evidence>
<accession>A0A0Q3HY41</accession>
<evidence type="ECO:0000313" key="8">
    <source>
        <dbReference type="Proteomes" id="UP000190130"/>
    </source>
</evidence>
<keyword evidence="7" id="KW-1185">Reference proteome</keyword>
<protein>
    <submittedName>
        <fullName evidence="6">NAD(P)-dependent dehydrogenase, short-chain alcohol dehydrogenase family</fullName>
    </submittedName>
</protein>
<dbReference type="Proteomes" id="UP000051562">
    <property type="component" value="Unassembled WGS sequence"/>
</dbReference>
<evidence type="ECO:0000259" key="4">
    <source>
        <dbReference type="SMART" id="SM00822"/>
    </source>
</evidence>
<dbReference type="PANTHER" id="PTHR45024:SF2">
    <property type="entry name" value="SCP2 DOMAIN-CONTAINING PROTEIN"/>
    <property type="match status" value="1"/>
</dbReference>
<dbReference type="AlphaFoldDB" id="A0A0Q3HY41"/>
<dbReference type="PRINTS" id="PR00080">
    <property type="entry name" value="SDRFAMILY"/>
</dbReference>
<evidence type="ECO:0000256" key="2">
    <source>
        <dbReference type="ARBA" id="ARBA00023002"/>
    </source>
</evidence>
<gene>
    <name evidence="5" type="ORF">ARD30_25340</name>
    <name evidence="6" type="ORF">SAMN05660750_00677</name>
</gene>
<dbReference type="EMBL" id="FUYX01000002">
    <property type="protein sequence ID" value="SKB44099.1"/>
    <property type="molecule type" value="Genomic_DNA"/>
</dbReference>
<dbReference type="EMBL" id="LMAR01000094">
    <property type="protein sequence ID" value="KQK27712.1"/>
    <property type="molecule type" value="Genomic_DNA"/>
</dbReference>
<comment type="similarity">
    <text evidence="1 3">Belongs to the short-chain dehydrogenases/reductases (SDR) family.</text>
</comment>
<evidence type="ECO:0000313" key="7">
    <source>
        <dbReference type="Proteomes" id="UP000051562"/>
    </source>
</evidence>
<proteinExistence type="inferred from homology"/>
<dbReference type="InterPro" id="IPR057326">
    <property type="entry name" value="KR_dom"/>
</dbReference>
<feature type="domain" description="Ketoreductase" evidence="4">
    <location>
        <begin position="6"/>
        <end position="208"/>
    </location>
</feature>
<organism evidence="5 7">
    <name type="scientific">Bosea thiooxidans</name>
    <dbReference type="NCBI Taxonomy" id="53254"/>
    <lineage>
        <taxon>Bacteria</taxon>
        <taxon>Pseudomonadati</taxon>
        <taxon>Pseudomonadota</taxon>
        <taxon>Alphaproteobacteria</taxon>
        <taxon>Hyphomicrobiales</taxon>
        <taxon>Boseaceae</taxon>
        <taxon>Bosea</taxon>
    </lineage>
</organism>
<dbReference type="InterPro" id="IPR020904">
    <property type="entry name" value="Sc_DH/Rdtase_CS"/>
</dbReference>
<dbReference type="SMART" id="SM00822">
    <property type="entry name" value="PKS_KR"/>
    <property type="match status" value="1"/>
</dbReference>
<name>A0A0Q3HY41_9HYPH</name>
<keyword evidence="2" id="KW-0560">Oxidoreductase</keyword>
<dbReference type="Pfam" id="PF00106">
    <property type="entry name" value="adh_short"/>
    <property type="match status" value="1"/>
</dbReference>